<evidence type="ECO:0000256" key="11">
    <source>
        <dbReference type="SAM" id="Phobius"/>
    </source>
</evidence>
<accession>A0A556B035</accession>
<evidence type="ECO:0000313" key="15">
    <source>
        <dbReference type="Proteomes" id="UP000318405"/>
    </source>
</evidence>
<dbReference type="GO" id="GO:0032153">
    <property type="term" value="C:cell division site"/>
    <property type="evidence" value="ECO:0007669"/>
    <property type="project" value="TreeGrafter"/>
</dbReference>
<evidence type="ECO:0000256" key="8">
    <source>
        <dbReference type="ARBA" id="ARBA00023136"/>
    </source>
</evidence>
<evidence type="ECO:0000259" key="13">
    <source>
        <dbReference type="Pfam" id="PF18075"/>
    </source>
</evidence>
<dbReference type="AlphaFoldDB" id="A0A556B035"/>
<organism evidence="14 15">
    <name type="scientific">Verticiella sediminum</name>
    <dbReference type="NCBI Taxonomy" id="1247510"/>
    <lineage>
        <taxon>Bacteria</taxon>
        <taxon>Pseudomonadati</taxon>
        <taxon>Pseudomonadota</taxon>
        <taxon>Betaproteobacteria</taxon>
        <taxon>Burkholderiales</taxon>
        <taxon>Alcaligenaceae</taxon>
        <taxon>Verticiella</taxon>
    </lineage>
</organism>
<dbReference type="EMBL" id="VLTJ01000004">
    <property type="protein sequence ID" value="TSH98534.1"/>
    <property type="molecule type" value="Genomic_DNA"/>
</dbReference>
<feature type="transmembrane region" description="Helical" evidence="11">
    <location>
        <begin position="27"/>
        <end position="48"/>
    </location>
</feature>
<name>A0A556B035_9BURK</name>
<comment type="subcellular location">
    <subcellularLocation>
        <location evidence="10">Cell inner membrane</location>
    </subcellularLocation>
    <subcellularLocation>
        <location evidence="1">Cell membrane</location>
        <topology evidence="1">Multi-pass membrane protein</topology>
    </subcellularLocation>
</comment>
<evidence type="ECO:0000256" key="3">
    <source>
        <dbReference type="ARBA" id="ARBA00021907"/>
    </source>
</evidence>
<dbReference type="InterPro" id="IPR003838">
    <property type="entry name" value="ABC3_permease_C"/>
</dbReference>
<dbReference type="GO" id="GO:0051301">
    <property type="term" value="P:cell division"/>
    <property type="evidence" value="ECO:0007669"/>
    <property type="project" value="UniProtKB-KW"/>
</dbReference>
<protein>
    <recommendedName>
        <fullName evidence="3 10">Cell division protein FtsX</fullName>
    </recommendedName>
</protein>
<evidence type="ECO:0000256" key="1">
    <source>
        <dbReference type="ARBA" id="ARBA00004651"/>
    </source>
</evidence>
<evidence type="ECO:0000256" key="10">
    <source>
        <dbReference type="PIRNR" id="PIRNR003097"/>
    </source>
</evidence>
<evidence type="ECO:0000256" key="9">
    <source>
        <dbReference type="ARBA" id="ARBA00023306"/>
    </source>
</evidence>
<keyword evidence="4 10" id="KW-1003">Cell membrane</keyword>
<feature type="domain" description="ABC3 transporter permease C-terminal" evidence="12">
    <location>
        <begin position="180"/>
        <end position="296"/>
    </location>
</feature>
<dbReference type="OrthoDB" id="9813411at2"/>
<feature type="transmembrane region" description="Helical" evidence="11">
    <location>
        <begin position="169"/>
        <end position="194"/>
    </location>
</feature>
<gene>
    <name evidence="14" type="ORF">FOZ76_01930</name>
</gene>
<keyword evidence="8 10" id="KW-0472">Membrane</keyword>
<evidence type="ECO:0000256" key="7">
    <source>
        <dbReference type="ARBA" id="ARBA00022989"/>
    </source>
</evidence>
<dbReference type="RefSeq" id="WP_143946441.1">
    <property type="nucleotide sequence ID" value="NZ_BAABMB010000001.1"/>
</dbReference>
<proteinExistence type="inferred from homology"/>
<feature type="transmembrane region" description="Helical" evidence="11">
    <location>
        <begin position="272"/>
        <end position="295"/>
    </location>
</feature>
<keyword evidence="6 11" id="KW-0812">Transmembrane</keyword>
<dbReference type="Proteomes" id="UP000318405">
    <property type="component" value="Unassembled WGS sequence"/>
</dbReference>
<dbReference type="PIRSF" id="PIRSF003097">
    <property type="entry name" value="FtsX"/>
    <property type="match status" value="1"/>
</dbReference>
<sequence length="301" mass="32112">MNAWVRQHRYALGVTLRRLAAQPFSSLANIFVIALALSIPLLGAAILISAQPVARDMSTGPELTVFMQPGAQPSAAEDVAQRIARDHAADVADVRVVPRERALAELKADTAWAEALAALPDNPLPDAVIVSLAGADFAQRAGKLADAWRELPGVDKVQLDSEWVQRLQAILRFAGIGLWLLAVGVAIAVLATVFNTVRMQALAQREEITVARLVGATERFVRRPFLYLGAVTVGVAGLLAIAGSALGLALLNDAVRELARSYGSDFALQLPALPWLAVFVIGGALLGAFSARWSVTRNTRF</sequence>
<dbReference type="Pfam" id="PF18075">
    <property type="entry name" value="FtsX_ECD"/>
    <property type="match status" value="1"/>
</dbReference>
<dbReference type="InterPro" id="IPR040690">
    <property type="entry name" value="FtsX_ECD"/>
</dbReference>
<dbReference type="GO" id="GO:0005886">
    <property type="term" value="C:plasma membrane"/>
    <property type="evidence" value="ECO:0007669"/>
    <property type="project" value="UniProtKB-SubCell"/>
</dbReference>
<keyword evidence="10" id="KW-0997">Cell inner membrane</keyword>
<feature type="domain" description="FtsX extracellular" evidence="13">
    <location>
        <begin position="62"/>
        <end position="157"/>
    </location>
</feature>
<evidence type="ECO:0000256" key="5">
    <source>
        <dbReference type="ARBA" id="ARBA00022618"/>
    </source>
</evidence>
<keyword evidence="7 11" id="KW-1133">Transmembrane helix</keyword>
<evidence type="ECO:0000256" key="6">
    <source>
        <dbReference type="ARBA" id="ARBA00022692"/>
    </source>
</evidence>
<evidence type="ECO:0000256" key="4">
    <source>
        <dbReference type="ARBA" id="ARBA00022475"/>
    </source>
</evidence>
<dbReference type="InterPro" id="IPR004513">
    <property type="entry name" value="FtsX"/>
</dbReference>
<feature type="transmembrane region" description="Helical" evidence="11">
    <location>
        <begin position="225"/>
        <end position="252"/>
    </location>
</feature>
<evidence type="ECO:0000256" key="2">
    <source>
        <dbReference type="ARBA" id="ARBA00007379"/>
    </source>
</evidence>
<dbReference type="Pfam" id="PF02687">
    <property type="entry name" value="FtsX"/>
    <property type="match status" value="1"/>
</dbReference>
<comment type="caution">
    <text evidence="14">The sequence shown here is derived from an EMBL/GenBank/DDBJ whole genome shotgun (WGS) entry which is preliminary data.</text>
</comment>
<reference evidence="14 15" key="1">
    <citation type="submission" date="2019-07" db="EMBL/GenBank/DDBJ databases">
        <title>Qingshengfaniella alkalisoli gen. nov., sp. nov., isolated from saline soil.</title>
        <authorList>
            <person name="Xu L."/>
            <person name="Huang X.-X."/>
            <person name="Sun J.-Q."/>
        </authorList>
    </citation>
    <scope>NUCLEOTIDE SEQUENCE [LARGE SCALE GENOMIC DNA]</scope>
    <source>
        <strain evidence="14 15">DSM 27279</strain>
    </source>
</reference>
<keyword evidence="5 10" id="KW-0132">Cell division</keyword>
<comment type="similarity">
    <text evidence="2 10">Belongs to the ABC-4 integral membrane protein family. FtsX subfamily.</text>
</comment>
<dbReference type="Gene3D" id="3.30.70.3040">
    <property type="match status" value="1"/>
</dbReference>
<evidence type="ECO:0000259" key="12">
    <source>
        <dbReference type="Pfam" id="PF02687"/>
    </source>
</evidence>
<dbReference type="PANTHER" id="PTHR47755">
    <property type="entry name" value="CELL DIVISION PROTEIN FTSX"/>
    <property type="match status" value="1"/>
</dbReference>
<dbReference type="PANTHER" id="PTHR47755:SF1">
    <property type="entry name" value="CELL DIVISION PROTEIN FTSX"/>
    <property type="match status" value="1"/>
</dbReference>
<comment type="function">
    <text evidence="10">Part of the ABC transporter FtsEX involved in cellular division.</text>
</comment>
<keyword evidence="15" id="KW-1185">Reference proteome</keyword>
<evidence type="ECO:0000313" key="14">
    <source>
        <dbReference type="EMBL" id="TSH98534.1"/>
    </source>
</evidence>
<keyword evidence="9 10" id="KW-0131">Cell cycle</keyword>